<keyword evidence="6 7" id="KW-0472">Membrane</keyword>
<reference evidence="8 9" key="1">
    <citation type="submission" date="2019-03" db="EMBL/GenBank/DDBJ databases">
        <title>Genomic Encyclopedia of Type Strains, Phase IV (KMG-IV): sequencing the most valuable type-strain genomes for metagenomic binning, comparative biology and taxonomic classification.</title>
        <authorList>
            <person name="Goeker M."/>
        </authorList>
    </citation>
    <scope>NUCLEOTIDE SEQUENCE [LARGE SCALE GENOMIC DNA]</scope>
    <source>
        <strain evidence="8 9">DSM 19580</strain>
    </source>
</reference>
<keyword evidence="5 7" id="KW-1133">Transmembrane helix</keyword>
<comment type="similarity">
    <text evidence="2">Belongs to the DoxX family.</text>
</comment>
<feature type="transmembrane region" description="Helical" evidence="7">
    <location>
        <begin position="86"/>
        <end position="106"/>
    </location>
</feature>
<dbReference type="InterPro" id="IPR032808">
    <property type="entry name" value="DoxX"/>
</dbReference>
<dbReference type="Proteomes" id="UP000295719">
    <property type="component" value="Unassembled WGS sequence"/>
</dbReference>
<feature type="transmembrane region" description="Helical" evidence="7">
    <location>
        <begin position="59"/>
        <end position="79"/>
    </location>
</feature>
<protein>
    <submittedName>
        <fullName evidence="8">Putative oxidoreductase</fullName>
    </submittedName>
</protein>
<evidence type="ECO:0000256" key="7">
    <source>
        <dbReference type="SAM" id="Phobius"/>
    </source>
</evidence>
<sequence>MIASLNNHFTRLTDRPDFGKLILRLTFGLLMLFHGVFKLQHGVGWIADMLEQQGLPGFIAYGAYIGELVVPVMIIIGLLTRPAGFIYAFNLLVATWLVHSNDVFTLSRVGAWTLETEALYFLGGIIIMLMGAGRYAVIRNPSYR</sequence>
<name>A0A4R3Z2D1_9GAMM</name>
<dbReference type="PANTHER" id="PTHR33452:SF1">
    <property type="entry name" value="INNER MEMBRANE PROTEIN YPHA-RELATED"/>
    <property type="match status" value="1"/>
</dbReference>
<evidence type="ECO:0000256" key="3">
    <source>
        <dbReference type="ARBA" id="ARBA00022475"/>
    </source>
</evidence>
<evidence type="ECO:0000256" key="6">
    <source>
        <dbReference type="ARBA" id="ARBA00023136"/>
    </source>
</evidence>
<proteinExistence type="inferred from homology"/>
<evidence type="ECO:0000313" key="8">
    <source>
        <dbReference type="EMBL" id="TCV99276.1"/>
    </source>
</evidence>
<gene>
    <name evidence="8" type="ORF">EDC52_102618</name>
</gene>
<dbReference type="InterPro" id="IPR051907">
    <property type="entry name" value="DoxX-like_oxidoreductase"/>
</dbReference>
<comment type="subcellular location">
    <subcellularLocation>
        <location evidence="1">Cell membrane</location>
        <topology evidence="1">Multi-pass membrane protein</topology>
    </subcellularLocation>
</comment>
<evidence type="ECO:0000256" key="2">
    <source>
        <dbReference type="ARBA" id="ARBA00006679"/>
    </source>
</evidence>
<dbReference type="OrthoDB" id="280866at2"/>
<comment type="caution">
    <text evidence="8">The sequence shown here is derived from an EMBL/GenBank/DDBJ whole genome shotgun (WGS) entry which is preliminary data.</text>
</comment>
<dbReference type="PANTHER" id="PTHR33452">
    <property type="entry name" value="OXIDOREDUCTASE CATD-RELATED"/>
    <property type="match status" value="1"/>
</dbReference>
<dbReference type="Pfam" id="PF07681">
    <property type="entry name" value="DoxX"/>
    <property type="match status" value="1"/>
</dbReference>
<accession>A0A4R3Z2D1</accession>
<dbReference type="AlphaFoldDB" id="A0A4R3Z2D1"/>
<keyword evidence="4 7" id="KW-0812">Transmembrane</keyword>
<feature type="transmembrane region" description="Helical" evidence="7">
    <location>
        <begin position="21"/>
        <end position="39"/>
    </location>
</feature>
<feature type="transmembrane region" description="Helical" evidence="7">
    <location>
        <begin position="118"/>
        <end position="137"/>
    </location>
</feature>
<dbReference type="EMBL" id="SMCR01000002">
    <property type="protein sequence ID" value="TCV99276.1"/>
    <property type="molecule type" value="Genomic_DNA"/>
</dbReference>
<keyword evidence="3" id="KW-1003">Cell membrane</keyword>
<dbReference type="RefSeq" id="WP_131864629.1">
    <property type="nucleotide sequence ID" value="NZ_SMCR01000002.1"/>
</dbReference>
<evidence type="ECO:0000256" key="1">
    <source>
        <dbReference type="ARBA" id="ARBA00004651"/>
    </source>
</evidence>
<organism evidence="8 9">
    <name type="scientific">Biostraticola tofi</name>
    <dbReference type="NCBI Taxonomy" id="466109"/>
    <lineage>
        <taxon>Bacteria</taxon>
        <taxon>Pseudomonadati</taxon>
        <taxon>Pseudomonadota</taxon>
        <taxon>Gammaproteobacteria</taxon>
        <taxon>Enterobacterales</taxon>
        <taxon>Bruguierivoracaceae</taxon>
        <taxon>Biostraticola</taxon>
    </lineage>
</organism>
<dbReference type="GO" id="GO:0005886">
    <property type="term" value="C:plasma membrane"/>
    <property type="evidence" value="ECO:0007669"/>
    <property type="project" value="UniProtKB-SubCell"/>
</dbReference>
<evidence type="ECO:0000256" key="4">
    <source>
        <dbReference type="ARBA" id="ARBA00022692"/>
    </source>
</evidence>
<evidence type="ECO:0000256" key="5">
    <source>
        <dbReference type="ARBA" id="ARBA00022989"/>
    </source>
</evidence>
<keyword evidence="9" id="KW-1185">Reference proteome</keyword>
<evidence type="ECO:0000313" key="9">
    <source>
        <dbReference type="Proteomes" id="UP000295719"/>
    </source>
</evidence>